<accession>A0A1H8KJS0</accession>
<dbReference type="AlphaFoldDB" id="A0A1H8KJS0"/>
<dbReference type="RefSeq" id="WP_092111989.1">
    <property type="nucleotide sequence ID" value="NZ_FOCN01000019.1"/>
</dbReference>
<evidence type="ECO:0000313" key="2">
    <source>
        <dbReference type="EMBL" id="TFB90004.1"/>
    </source>
</evidence>
<gene>
    <name evidence="2" type="ORF">E3O10_07770</name>
</gene>
<organism evidence="2 3">
    <name type="scientific">Cryobacterium luteum</name>
    <dbReference type="NCBI Taxonomy" id="1424661"/>
    <lineage>
        <taxon>Bacteria</taxon>
        <taxon>Bacillati</taxon>
        <taxon>Actinomycetota</taxon>
        <taxon>Actinomycetes</taxon>
        <taxon>Micrococcales</taxon>
        <taxon>Microbacteriaceae</taxon>
        <taxon>Cryobacterium</taxon>
    </lineage>
</organism>
<feature type="region of interest" description="Disordered" evidence="1">
    <location>
        <begin position="74"/>
        <end position="102"/>
    </location>
</feature>
<reference evidence="2 3" key="1">
    <citation type="submission" date="2019-03" db="EMBL/GenBank/DDBJ databases">
        <title>Genomics of glacier-inhabiting Cryobacterium strains.</title>
        <authorList>
            <person name="Liu Q."/>
            <person name="Xin Y.-H."/>
        </authorList>
    </citation>
    <scope>NUCLEOTIDE SEQUENCE [LARGE SCALE GENOMIC DNA]</scope>
    <source>
        <strain evidence="2 3">Hh15</strain>
    </source>
</reference>
<evidence type="ECO:0000256" key="1">
    <source>
        <dbReference type="SAM" id="MobiDB-lite"/>
    </source>
</evidence>
<feature type="compositionally biased region" description="Polar residues" evidence="1">
    <location>
        <begin position="93"/>
        <end position="102"/>
    </location>
</feature>
<dbReference type="Proteomes" id="UP000297654">
    <property type="component" value="Unassembled WGS sequence"/>
</dbReference>
<dbReference type="OrthoDB" id="5079621at2"/>
<dbReference type="EMBL" id="SOFF01000028">
    <property type="protein sequence ID" value="TFB90004.1"/>
    <property type="molecule type" value="Genomic_DNA"/>
</dbReference>
<proteinExistence type="predicted"/>
<sequence length="102" mass="10887">MSDANVKPEDAAARARAIIEANVDTRVEAVRVLADAGNEYDSAEQQLKLATLAHEHAWTAALASGWSEKDLRATGVKAPGQPLPKARKRRTTAPVTTPNTEA</sequence>
<dbReference type="STRING" id="1424661.SAMN05216281_11968"/>
<name>A0A1H8KJS0_9MICO</name>
<comment type="caution">
    <text evidence="2">The sequence shown here is derived from an EMBL/GenBank/DDBJ whole genome shotgun (WGS) entry which is preliminary data.</text>
</comment>
<evidence type="ECO:0000313" key="3">
    <source>
        <dbReference type="Proteomes" id="UP000297654"/>
    </source>
</evidence>
<keyword evidence="3" id="KW-1185">Reference proteome</keyword>
<protein>
    <submittedName>
        <fullName evidence="2">Uncharacterized protein</fullName>
    </submittedName>
</protein>